<reference evidence="1 2" key="1">
    <citation type="submission" date="2019-06" db="EMBL/GenBank/DDBJ databases">
        <title>Sequencing the genomes of 1000 actinobacteria strains.</title>
        <authorList>
            <person name="Klenk H.-P."/>
        </authorList>
    </citation>
    <scope>NUCLEOTIDE SEQUENCE [LARGE SCALE GENOMIC DNA]</scope>
    <source>
        <strain evidence="1 2">DSM 44826</strain>
    </source>
</reference>
<evidence type="ECO:0000313" key="2">
    <source>
        <dbReference type="Proteomes" id="UP000317940"/>
    </source>
</evidence>
<organism evidence="1 2">
    <name type="scientific">Kitasatospora viridis</name>
    <dbReference type="NCBI Taxonomy" id="281105"/>
    <lineage>
        <taxon>Bacteria</taxon>
        <taxon>Bacillati</taxon>
        <taxon>Actinomycetota</taxon>
        <taxon>Actinomycetes</taxon>
        <taxon>Kitasatosporales</taxon>
        <taxon>Streptomycetaceae</taxon>
        <taxon>Kitasatospora</taxon>
    </lineage>
</organism>
<evidence type="ECO:0000313" key="1">
    <source>
        <dbReference type="EMBL" id="TWF82565.1"/>
    </source>
</evidence>
<proteinExistence type="predicted"/>
<name>A0A561T622_9ACTN</name>
<keyword evidence="2" id="KW-1185">Reference proteome</keyword>
<accession>A0A561T622</accession>
<comment type="caution">
    <text evidence="1">The sequence shown here is derived from an EMBL/GenBank/DDBJ whole genome shotgun (WGS) entry which is preliminary data.</text>
</comment>
<dbReference type="AlphaFoldDB" id="A0A561T622"/>
<dbReference type="Proteomes" id="UP000317940">
    <property type="component" value="Unassembled WGS sequence"/>
</dbReference>
<sequence>MTGWRLRIGRGLAVMVRELERGLAAKEGDS</sequence>
<dbReference type="EMBL" id="VIWT01000004">
    <property type="protein sequence ID" value="TWF82565.1"/>
    <property type="molecule type" value="Genomic_DNA"/>
</dbReference>
<protein>
    <submittedName>
        <fullName evidence="1">Uncharacterized protein</fullName>
    </submittedName>
</protein>
<gene>
    <name evidence="1" type="ORF">FHX73_1447</name>
</gene>